<protein>
    <submittedName>
        <fullName evidence="3">Uncharacterized protein</fullName>
    </submittedName>
</protein>
<reference evidence="3 4" key="1">
    <citation type="submission" date="2021-03" db="EMBL/GenBank/DDBJ databases">
        <title>Succinivibrio sp. nov. isolated from feces of cow.</title>
        <authorList>
            <person name="Choi J.-Y."/>
        </authorList>
    </citation>
    <scope>NUCLEOTIDE SEQUENCE [LARGE SCALE GENOMIC DNA]</scope>
    <source>
        <strain evidence="3 4">AGMB01872</strain>
    </source>
</reference>
<dbReference type="EMBL" id="JAGFNY010000002">
    <property type="protein sequence ID" value="MBW7569549.1"/>
    <property type="molecule type" value="Genomic_DNA"/>
</dbReference>
<dbReference type="RefSeq" id="WP_219936199.1">
    <property type="nucleotide sequence ID" value="NZ_JAGFNY010000002.1"/>
</dbReference>
<comment type="caution">
    <text evidence="3">The sequence shown here is derived from an EMBL/GenBank/DDBJ whole genome shotgun (WGS) entry which is preliminary data.</text>
</comment>
<proteinExistence type="predicted"/>
<evidence type="ECO:0000256" key="1">
    <source>
        <dbReference type="SAM" id="Phobius"/>
    </source>
</evidence>
<evidence type="ECO:0000313" key="4">
    <source>
        <dbReference type="Proteomes" id="UP000731465"/>
    </source>
</evidence>
<dbReference type="Proteomes" id="UP000731465">
    <property type="component" value="Unassembled WGS sequence"/>
</dbReference>
<evidence type="ECO:0000313" key="3">
    <source>
        <dbReference type="EMBL" id="MBW7569549.1"/>
    </source>
</evidence>
<keyword evidence="1" id="KW-1133">Transmembrane helix</keyword>
<sequence length="864" mass="96710">MKKLFLAVITLVLPLQCYAEDSSSYIDYRYVKPNATLYDILNSSATPDETFILNNTLFRLDFVYNKKKTEKLYSNILSKSESIPNSTDRYFSDKQIYLTRSVESIITYMLKDYAKDIGPIRIPLVISADKYRDSFFYDTKIFSDIGCKGYGIAESYIKGCELSTDERTDFLEVAYHPDLKMSDDPYQLNQITNNSLKESYSYKLLSNIPQLLGFRSSISTKGYQAPLSSLDKVLYSDFLENSVHEGLNFSDIHENCFVNSNESCGLYVKTDELKTLFSLKSNSDKSTRLNTKEYPYIHYALYLKPYVNIPRTILSSGSFINYGFYTQLELELLKAIGYKINTKEFFGNSLFSSGSPTKRQSVVFKSGFSAWSKENNDYKTDQASRVPLSIGTTIYGSYNDIVQEGTIASVGYGSVGIRVDGSFNTITVPKKTSIIENGHNSSGIAVTYGRDNVINIDGDVTASTEGGIAINLDFGSNVLSDYVEFQGSYHRVRTLDVKEKRMTREKGAAVSAPSDIRGPLVSKLNITGNVTGNKNAIYIDDTAHVKEINITNRAKINGDIVSLWEPFVNDKKTGVYVNSQHVNLISGKVQLDTNYDAKKSHVRAKILNDLKTNLYLGSDISHVSEKAKYKKENSRANISIDGNIIGKTINISAIGGVTNLSGYIDTNKLLINNASINIKTPNYMTNYVNTLDLSHGGQLNLANGNPEVIVIRDIIKATANSVISVDTKLDGTVIDVVLFTGETKAPDGVINFEPGLSYNEIKALSSDPKALLNLLNKFVKDRNFFLSQHGLTMRFPRHIWYTQGQMGRKVKCTIRGCYLGDFVKSYAYSSEKLPLWRYVLSFGGIILMLIAAYIFHRKTSSRFY</sequence>
<gene>
    <name evidence="3" type="ORF">J5V48_01420</name>
</gene>
<feature type="transmembrane region" description="Helical" evidence="1">
    <location>
        <begin position="835"/>
        <end position="855"/>
    </location>
</feature>
<evidence type="ECO:0000256" key="2">
    <source>
        <dbReference type="SAM" id="SignalP"/>
    </source>
</evidence>
<feature type="chain" id="PRO_5045523385" evidence="2">
    <location>
        <begin position="20"/>
        <end position="864"/>
    </location>
</feature>
<feature type="signal peptide" evidence="2">
    <location>
        <begin position="1"/>
        <end position="19"/>
    </location>
</feature>
<keyword evidence="1" id="KW-0472">Membrane</keyword>
<keyword evidence="4" id="KW-1185">Reference proteome</keyword>
<keyword evidence="1" id="KW-0812">Transmembrane</keyword>
<keyword evidence="2" id="KW-0732">Signal</keyword>
<name>A0ABS7DES0_9GAMM</name>
<accession>A0ABS7DES0</accession>
<organism evidence="3 4">
    <name type="scientific">Succinivibrio faecicola</name>
    <dbReference type="NCBI Taxonomy" id="2820300"/>
    <lineage>
        <taxon>Bacteria</taxon>
        <taxon>Pseudomonadati</taxon>
        <taxon>Pseudomonadota</taxon>
        <taxon>Gammaproteobacteria</taxon>
        <taxon>Aeromonadales</taxon>
        <taxon>Succinivibrionaceae</taxon>
        <taxon>Succinivibrio</taxon>
    </lineage>
</organism>